<name>A0A5N7C5Q2_PETAA</name>
<dbReference type="AlphaFoldDB" id="A0A5N7C5Q2"/>
<accession>A0A5N7C5Q2</accession>
<protein>
    <recommendedName>
        <fullName evidence="2">Alpha/Beta hydrolase protein</fullName>
    </recommendedName>
</protein>
<evidence type="ECO:0000313" key="1">
    <source>
        <dbReference type="EMBL" id="KAE8389445.1"/>
    </source>
</evidence>
<sequence>MVDFSKKYTVSCPTLRGLPPSDVLDDVDAYDLSHVVGDMVTIIGHFKAERAIIGGYDFGGSAIQMLAMMAPDLNFDEGQQKMSEYTIKFMEYQPGDEKNEADVVKFIRDPSRRQAVQEYMRTYPMHGTFAYYKKNYPAPPLWEETNWLEIILILSYMQPHFLSLKYRGVTD</sequence>
<evidence type="ECO:0008006" key="2">
    <source>
        <dbReference type="Google" id="ProtNLM"/>
    </source>
</evidence>
<proteinExistence type="predicted"/>
<dbReference type="Gene3D" id="3.40.50.1820">
    <property type="entry name" value="alpha/beta hydrolase"/>
    <property type="match status" value="1"/>
</dbReference>
<dbReference type="EMBL" id="ML735266">
    <property type="protein sequence ID" value="KAE8389445.1"/>
    <property type="molecule type" value="Genomic_DNA"/>
</dbReference>
<dbReference type="Proteomes" id="UP000326877">
    <property type="component" value="Unassembled WGS sequence"/>
</dbReference>
<dbReference type="SUPFAM" id="SSF53474">
    <property type="entry name" value="alpha/beta-Hydrolases"/>
    <property type="match status" value="1"/>
</dbReference>
<organism evidence="1">
    <name type="scientific">Petromyces alliaceus</name>
    <name type="common">Aspergillus alliaceus</name>
    <dbReference type="NCBI Taxonomy" id="209559"/>
    <lineage>
        <taxon>Eukaryota</taxon>
        <taxon>Fungi</taxon>
        <taxon>Dikarya</taxon>
        <taxon>Ascomycota</taxon>
        <taxon>Pezizomycotina</taxon>
        <taxon>Eurotiomycetes</taxon>
        <taxon>Eurotiomycetidae</taxon>
        <taxon>Eurotiales</taxon>
        <taxon>Aspergillaceae</taxon>
        <taxon>Aspergillus</taxon>
        <taxon>Aspergillus subgen. Circumdati</taxon>
    </lineage>
</organism>
<gene>
    <name evidence="1" type="ORF">BDV23DRAFT_184520</name>
</gene>
<dbReference type="OrthoDB" id="408373at2759"/>
<reference evidence="1" key="1">
    <citation type="submission" date="2019-04" db="EMBL/GenBank/DDBJ databases">
        <title>Friends and foes A comparative genomics studyof 23 Aspergillus species from section Flavi.</title>
        <authorList>
            <consortium name="DOE Joint Genome Institute"/>
            <person name="Kjaerbolling I."/>
            <person name="Vesth T."/>
            <person name="Frisvad J.C."/>
            <person name="Nybo J.L."/>
            <person name="Theobald S."/>
            <person name="Kildgaard S."/>
            <person name="Isbrandt T."/>
            <person name="Kuo A."/>
            <person name="Sato A."/>
            <person name="Lyhne E.K."/>
            <person name="Kogle M.E."/>
            <person name="Wiebenga A."/>
            <person name="Kun R.S."/>
            <person name="Lubbers R.J."/>
            <person name="Makela M.R."/>
            <person name="Barry K."/>
            <person name="Chovatia M."/>
            <person name="Clum A."/>
            <person name="Daum C."/>
            <person name="Haridas S."/>
            <person name="He G."/>
            <person name="LaButti K."/>
            <person name="Lipzen A."/>
            <person name="Mondo S."/>
            <person name="Riley R."/>
            <person name="Salamov A."/>
            <person name="Simmons B.A."/>
            <person name="Magnuson J.K."/>
            <person name="Henrissat B."/>
            <person name="Mortensen U.H."/>
            <person name="Larsen T.O."/>
            <person name="Devries R.P."/>
            <person name="Grigoriev I.V."/>
            <person name="Machida M."/>
            <person name="Baker S.E."/>
            <person name="Andersen M.R."/>
        </authorList>
    </citation>
    <scope>NUCLEOTIDE SEQUENCE [LARGE SCALE GENOMIC DNA]</scope>
    <source>
        <strain evidence="1">IBT 14317</strain>
    </source>
</reference>
<dbReference type="InterPro" id="IPR029058">
    <property type="entry name" value="AB_hydrolase_fold"/>
</dbReference>